<evidence type="ECO:0000256" key="6">
    <source>
        <dbReference type="ARBA" id="ARBA00022705"/>
    </source>
</evidence>
<dbReference type="AlphaFoldDB" id="A0A0F9E2F3"/>
<dbReference type="GO" id="GO:0003887">
    <property type="term" value="F:DNA-directed DNA polymerase activity"/>
    <property type="evidence" value="ECO:0007669"/>
    <property type="project" value="UniProtKB-KW"/>
</dbReference>
<evidence type="ECO:0000313" key="10">
    <source>
        <dbReference type="EMBL" id="KKL68208.1"/>
    </source>
</evidence>
<dbReference type="GO" id="GO:0008408">
    <property type="term" value="F:3'-5' exonuclease activity"/>
    <property type="evidence" value="ECO:0007669"/>
    <property type="project" value="InterPro"/>
</dbReference>
<evidence type="ECO:0000256" key="5">
    <source>
        <dbReference type="ARBA" id="ARBA00022695"/>
    </source>
</evidence>
<dbReference type="EMBL" id="LAZR01026603">
    <property type="protein sequence ID" value="KKL68208.1"/>
    <property type="molecule type" value="Genomic_DNA"/>
</dbReference>
<sequence>MKLKVTRDELLERLSNIQNVVEKRNTMPVLSHFLLDARTDGSRITATDIETAIREPLAAEVETEGVLCIPARKLFEIVKELEGDVALDSEDSQWLNVSSGKSSFRLACLAPEEFPSWPQMEEAVEVKLKPDVL</sequence>
<dbReference type="GO" id="GO:0005737">
    <property type="term" value="C:cytoplasm"/>
    <property type="evidence" value="ECO:0007669"/>
    <property type="project" value="UniProtKB-SubCell"/>
</dbReference>
<evidence type="ECO:0000256" key="8">
    <source>
        <dbReference type="ARBA" id="ARBA00023125"/>
    </source>
</evidence>
<keyword evidence="5" id="KW-0548">Nucleotidyltransferase</keyword>
<organism evidence="10">
    <name type="scientific">marine sediment metagenome</name>
    <dbReference type="NCBI Taxonomy" id="412755"/>
    <lineage>
        <taxon>unclassified sequences</taxon>
        <taxon>metagenomes</taxon>
        <taxon>ecological metagenomes</taxon>
    </lineage>
</organism>
<dbReference type="GO" id="GO:0009360">
    <property type="term" value="C:DNA polymerase III complex"/>
    <property type="evidence" value="ECO:0007669"/>
    <property type="project" value="InterPro"/>
</dbReference>
<dbReference type="CDD" id="cd00140">
    <property type="entry name" value="beta_clamp"/>
    <property type="match status" value="1"/>
</dbReference>
<keyword evidence="7" id="KW-0239">DNA-directed DNA polymerase</keyword>
<evidence type="ECO:0000256" key="7">
    <source>
        <dbReference type="ARBA" id="ARBA00022932"/>
    </source>
</evidence>
<dbReference type="InterPro" id="IPR046938">
    <property type="entry name" value="DNA_clamp_sf"/>
</dbReference>
<protein>
    <recommendedName>
        <fullName evidence="9">DNA polymerase III beta sliding clamp N-terminal domain-containing protein</fullName>
    </recommendedName>
</protein>
<keyword evidence="4" id="KW-0808">Transferase</keyword>
<dbReference type="Pfam" id="PF00712">
    <property type="entry name" value="DNA_pol3_beta"/>
    <property type="match status" value="1"/>
</dbReference>
<evidence type="ECO:0000256" key="2">
    <source>
        <dbReference type="ARBA" id="ARBA00010752"/>
    </source>
</evidence>
<evidence type="ECO:0000256" key="3">
    <source>
        <dbReference type="ARBA" id="ARBA00022490"/>
    </source>
</evidence>
<evidence type="ECO:0000259" key="9">
    <source>
        <dbReference type="Pfam" id="PF00712"/>
    </source>
</evidence>
<dbReference type="PANTHER" id="PTHR30478:SF0">
    <property type="entry name" value="BETA SLIDING CLAMP"/>
    <property type="match status" value="1"/>
</dbReference>
<feature type="non-terminal residue" evidence="10">
    <location>
        <position position="133"/>
    </location>
</feature>
<evidence type="ECO:0000256" key="4">
    <source>
        <dbReference type="ARBA" id="ARBA00022679"/>
    </source>
</evidence>
<gene>
    <name evidence="10" type="ORF">LCGC14_2127270</name>
</gene>
<accession>A0A0F9E2F3</accession>
<dbReference type="InterPro" id="IPR022634">
    <property type="entry name" value="DNA_polIII_beta_N"/>
</dbReference>
<keyword evidence="6" id="KW-0235">DNA replication</keyword>
<evidence type="ECO:0000256" key="1">
    <source>
        <dbReference type="ARBA" id="ARBA00004496"/>
    </source>
</evidence>
<dbReference type="SUPFAM" id="SSF55979">
    <property type="entry name" value="DNA clamp"/>
    <property type="match status" value="1"/>
</dbReference>
<keyword evidence="3" id="KW-0963">Cytoplasm</keyword>
<comment type="similarity">
    <text evidence="2">Belongs to the beta sliding clamp family.</text>
</comment>
<reference evidence="10" key="1">
    <citation type="journal article" date="2015" name="Nature">
        <title>Complex archaea that bridge the gap between prokaryotes and eukaryotes.</title>
        <authorList>
            <person name="Spang A."/>
            <person name="Saw J.H."/>
            <person name="Jorgensen S.L."/>
            <person name="Zaremba-Niedzwiedzka K."/>
            <person name="Martijn J."/>
            <person name="Lind A.E."/>
            <person name="van Eijk R."/>
            <person name="Schleper C."/>
            <person name="Guy L."/>
            <person name="Ettema T.J."/>
        </authorList>
    </citation>
    <scope>NUCLEOTIDE SEQUENCE</scope>
</reference>
<dbReference type="GO" id="GO:0006271">
    <property type="term" value="P:DNA strand elongation involved in DNA replication"/>
    <property type="evidence" value="ECO:0007669"/>
    <property type="project" value="TreeGrafter"/>
</dbReference>
<dbReference type="InterPro" id="IPR001001">
    <property type="entry name" value="DNA_polIII_beta"/>
</dbReference>
<name>A0A0F9E2F3_9ZZZZ</name>
<comment type="subcellular location">
    <subcellularLocation>
        <location evidence="1">Cytoplasm</location>
    </subcellularLocation>
</comment>
<dbReference type="GO" id="GO:0003677">
    <property type="term" value="F:DNA binding"/>
    <property type="evidence" value="ECO:0007669"/>
    <property type="project" value="UniProtKB-KW"/>
</dbReference>
<keyword evidence="8" id="KW-0238">DNA-binding</keyword>
<proteinExistence type="inferred from homology"/>
<comment type="caution">
    <text evidence="10">The sequence shown here is derived from an EMBL/GenBank/DDBJ whole genome shotgun (WGS) entry which is preliminary data.</text>
</comment>
<feature type="domain" description="DNA polymerase III beta sliding clamp N-terminal" evidence="9">
    <location>
        <begin position="1"/>
        <end position="116"/>
    </location>
</feature>
<dbReference type="PANTHER" id="PTHR30478">
    <property type="entry name" value="DNA POLYMERASE III SUBUNIT BETA"/>
    <property type="match status" value="1"/>
</dbReference>
<dbReference type="Gene3D" id="3.10.150.10">
    <property type="entry name" value="DNA Polymerase III, subunit A, domain 2"/>
    <property type="match status" value="1"/>
</dbReference>